<dbReference type="InterPro" id="IPR002110">
    <property type="entry name" value="Ankyrin_rpt"/>
</dbReference>
<dbReference type="Pfam" id="PF22939">
    <property type="entry name" value="WHD_GPIID"/>
    <property type="match status" value="1"/>
</dbReference>
<evidence type="ECO:0000313" key="8">
    <source>
        <dbReference type="Proteomes" id="UP000224080"/>
    </source>
</evidence>
<feature type="region of interest" description="Disordered" evidence="4">
    <location>
        <begin position="1"/>
        <end position="144"/>
    </location>
</feature>
<evidence type="ECO:0000256" key="4">
    <source>
        <dbReference type="SAM" id="MobiDB-lite"/>
    </source>
</evidence>
<dbReference type="Proteomes" id="UP000224080">
    <property type="component" value="Unassembled WGS sequence"/>
</dbReference>
<dbReference type="EMBL" id="PDNC01000073">
    <property type="protein sequence ID" value="PGH01369.1"/>
    <property type="molecule type" value="Genomic_DNA"/>
</dbReference>
<dbReference type="Pfam" id="PF24883">
    <property type="entry name" value="NPHP3_N"/>
    <property type="match status" value="1"/>
</dbReference>
<feature type="compositionally biased region" description="Low complexity" evidence="4">
    <location>
        <begin position="99"/>
        <end position="108"/>
    </location>
</feature>
<dbReference type="PRINTS" id="PR01415">
    <property type="entry name" value="ANKYRIN"/>
</dbReference>
<feature type="compositionally biased region" description="Low complexity" evidence="4">
    <location>
        <begin position="78"/>
        <end position="87"/>
    </location>
</feature>
<accession>A0A2B7WXQ0</accession>
<evidence type="ECO:0000313" key="7">
    <source>
        <dbReference type="EMBL" id="PGH01369.1"/>
    </source>
</evidence>
<feature type="domain" description="Nephrocystin 3-like N-terminal" evidence="6">
    <location>
        <begin position="409"/>
        <end position="493"/>
    </location>
</feature>
<feature type="compositionally biased region" description="Pro residues" evidence="4">
    <location>
        <begin position="130"/>
        <end position="140"/>
    </location>
</feature>
<protein>
    <submittedName>
        <fullName evidence="7">Uncharacterized protein</fullName>
    </submittedName>
</protein>
<evidence type="ECO:0000259" key="6">
    <source>
        <dbReference type="Pfam" id="PF24883"/>
    </source>
</evidence>
<feature type="compositionally biased region" description="Basic residues" evidence="4">
    <location>
        <begin position="1"/>
        <end position="20"/>
    </location>
</feature>
<dbReference type="Pfam" id="PF00023">
    <property type="entry name" value="Ank"/>
    <property type="match status" value="1"/>
</dbReference>
<dbReference type="OrthoDB" id="4772757at2759"/>
<keyword evidence="8" id="KW-1185">Reference proteome</keyword>
<dbReference type="InterPro" id="IPR054471">
    <property type="entry name" value="GPIID_WHD"/>
</dbReference>
<reference evidence="7 8" key="1">
    <citation type="submission" date="2017-10" db="EMBL/GenBank/DDBJ databases">
        <title>Comparative genomics in systemic dimorphic fungi from Ajellomycetaceae.</title>
        <authorList>
            <person name="Munoz J.F."/>
            <person name="Mcewen J.G."/>
            <person name="Clay O.K."/>
            <person name="Cuomo C.A."/>
        </authorList>
    </citation>
    <scope>NUCLEOTIDE SEQUENCE [LARGE SCALE GENOMIC DNA]</scope>
    <source>
        <strain evidence="7 8">UAMH130</strain>
    </source>
</reference>
<dbReference type="Gene3D" id="1.25.40.20">
    <property type="entry name" value="Ankyrin repeat-containing domain"/>
    <property type="match status" value="3"/>
</dbReference>
<feature type="compositionally biased region" description="Pro residues" evidence="4">
    <location>
        <begin position="88"/>
        <end position="98"/>
    </location>
</feature>
<evidence type="ECO:0000256" key="3">
    <source>
        <dbReference type="PROSITE-ProRule" id="PRU00023"/>
    </source>
</evidence>
<evidence type="ECO:0000259" key="5">
    <source>
        <dbReference type="Pfam" id="PF22939"/>
    </source>
</evidence>
<dbReference type="SMART" id="SM00248">
    <property type="entry name" value="ANK"/>
    <property type="match status" value="11"/>
</dbReference>
<dbReference type="Pfam" id="PF12796">
    <property type="entry name" value="Ank_2"/>
    <property type="match status" value="3"/>
</dbReference>
<feature type="repeat" description="ANK" evidence="3">
    <location>
        <begin position="1064"/>
        <end position="1099"/>
    </location>
</feature>
<gene>
    <name evidence="7" type="ORF">GX51_05301</name>
</gene>
<feature type="repeat" description="ANK" evidence="3">
    <location>
        <begin position="1100"/>
        <end position="1132"/>
    </location>
</feature>
<keyword evidence="2 3" id="KW-0040">ANK repeat</keyword>
<feature type="compositionally biased region" description="Low complexity" evidence="4">
    <location>
        <begin position="57"/>
        <end position="66"/>
    </location>
</feature>
<organism evidence="7 8">
    <name type="scientific">Blastomyces parvus</name>
    <dbReference type="NCBI Taxonomy" id="2060905"/>
    <lineage>
        <taxon>Eukaryota</taxon>
        <taxon>Fungi</taxon>
        <taxon>Dikarya</taxon>
        <taxon>Ascomycota</taxon>
        <taxon>Pezizomycotina</taxon>
        <taxon>Eurotiomycetes</taxon>
        <taxon>Eurotiomycetidae</taxon>
        <taxon>Onygenales</taxon>
        <taxon>Ajellomycetaceae</taxon>
        <taxon>Blastomyces</taxon>
    </lineage>
</organism>
<evidence type="ECO:0000256" key="1">
    <source>
        <dbReference type="ARBA" id="ARBA00022737"/>
    </source>
</evidence>
<feature type="compositionally biased region" description="Pro residues" evidence="4">
    <location>
        <begin position="109"/>
        <end position="119"/>
    </location>
</feature>
<dbReference type="PANTHER" id="PTHR24198:SF165">
    <property type="entry name" value="ANKYRIN REPEAT-CONTAINING PROTEIN-RELATED"/>
    <property type="match status" value="1"/>
</dbReference>
<evidence type="ECO:0000256" key="2">
    <source>
        <dbReference type="ARBA" id="ARBA00023043"/>
    </source>
</evidence>
<keyword evidence="1" id="KW-0677">Repeat</keyword>
<feature type="repeat" description="ANK" evidence="3">
    <location>
        <begin position="995"/>
        <end position="1024"/>
    </location>
</feature>
<dbReference type="PANTHER" id="PTHR24198">
    <property type="entry name" value="ANKYRIN REPEAT AND PROTEIN KINASE DOMAIN-CONTAINING PROTEIN"/>
    <property type="match status" value="1"/>
</dbReference>
<feature type="compositionally biased region" description="Pro residues" evidence="4">
    <location>
        <begin position="67"/>
        <end position="77"/>
    </location>
</feature>
<dbReference type="STRING" id="2060905.A0A2B7WXQ0"/>
<sequence length="1293" mass="141861">MEKREKKRHCFLRFCSHRRNPSPSPAQPPRLTTTAVPRASQTPSAPASPDPLPTLPDPSLSQTPSAPASPDPLPTLPDPSLSQTPSAPASPDPLPTLPDPSLSQTPSAPASPDPLPTLPDPSLKQTPSAPASPDPLPTLPDPSLKGTASVVVAVDDGSRANPHKTNEALKLAVENHIKGLTPAEQAVFRNGPPEDELLARAAKLDAEHKEASSFRPHTQKITKGLQLCDLFMRSVQIGIQANPDISAIVLGGVRLVLDIGLRFVTFLDRLTDMISRLAAYLKALETYGRIGDERITVAAAATYGEILRFCQRVNSIFASDADSRKSTISIFVKQFWEPFETTFGEIDSNIKHHLDVIKLTANALQLEQLDWLKTRGKSEDKDNLLMWLAGAGVDFDKRHNDVFSKKHPGTADWLLNSNEFKSWINSPESSLLWCYAGTGKSVIASNVIEHFDGKHLLDATIGVPRVYYHHEDGSLQDLSLVIAGMLLQICRKLVLKLPTAKIIVMSRKEDDIADAFKSLNNGVFLEVEIQPKDTTQDIETYVTESVRSLRKGSYGKKLHLNAKSLEGEIINCLIQKSQGIFLWVYFQLEHLCEVSEARQDRQIREALDCLPSGLNETYMRMLHDIEAQTEYQKRVAQNTLMWILNAKRPLTRARLKLAVSLSLDPDSDFNDIVLVDHTILVKSCRNLVDDTGQFIRLVHYSAKQFLESSHLGKSGLKLSPIQNTHDANELLAYTCLSYLRNISFQGPWSYAKQADKLMRDWPFCLYAARYFDFHVERSQCARRISERCLASIDIVLKNQDTTKAILLLRRIQPPHDNHNLEAAASWLRTSRTAPISIVYSSNLIKVVEIAEKYCMGDLPADALHLAAANGDEETTRSLINCFWETNKLDDQGNCALYYACESGHTAIVSMLLEHRADPNVACGFHGSPLQAASARGHQKIVKILLDYGAQNHVRNTESPYSSALDASIGGRNQEITRLLIDSGVDINAPCGPCGTALQTALGRFNYDTAKMLLDEGADVNANTARFGTALAIASTYTRRDVVEMVELMLDRGADINAVGGWIGSPLQAAISKHSAGGVPHMALVNLLLERGADVNAGDESSGTALMVAAAVGIKATVELLLDKGANVNAQGGASGSALIAAVQCHDPDNLRHMRKVVKLLLDRGADINARDDDCGTALYYASSRGLESIVELLIARKADVNIVCLGVNGGGGTPLAAALRNGHMKIAAWLIAARPRDLGPAFRRRHLEPTFVPFEHAYPDCFDFLDGKDIDQFDYTYAPSRFTFGVDLTKVKF</sequence>
<proteinExistence type="predicted"/>
<feature type="compositionally biased region" description="Pro residues" evidence="4">
    <location>
        <begin position="46"/>
        <end position="56"/>
    </location>
</feature>
<dbReference type="PROSITE" id="PS50088">
    <property type="entry name" value="ANK_REPEAT"/>
    <property type="match status" value="6"/>
</dbReference>
<feature type="repeat" description="ANK" evidence="3">
    <location>
        <begin position="1133"/>
        <end position="1172"/>
    </location>
</feature>
<dbReference type="InterPro" id="IPR036770">
    <property type="entry name" value="Ankyrin_rpt-contain_sf"/>
</dbReference>
<feature type="repeat" description="ANK" evidence="3">
    <location>
        <begin position="891"/>
        <end position="923"/>
    </location>
</feature>
<feature type="compositionally biased region" description="Polar residues" evidence="4">
    <location>
        <begin position="30"/>
        <end position="41"/>
    </location>
</feature>
<dbReference type="PROSITE" id="PS50297">
    <property type="entry name" value="ANK_REP_REGION"/>
    <property type="match status" value="3"/>
</dbReference>
<feature type="domain" description="GPI inositol-deacylase winged helix" evidence="5">
    <location>
        <begin position="629"/>
        <end position="710"/>
    </location>
</feature>
<feature type="compositionally biased region" description="Low complexity" evidence="4">
    <location>
        <begin position="120"/>
        <end position="129"/>
    </location>
</feature>
<dbReference type="SUPFAM" id="SSF48403">
    <property type="entry name" value="Ankyrin repeat"/>
    <property type="match status" value="1"/>
</dbReference>
<comment type="caution">
    <text evidence="7">The sequence shown here is derived from an EMBL/GenBank/DDBJ whole genome shotgun (WGS) entry which is preliminary data.</text>
</comment>
<dbReference type="InterPro" id="IPR056884">
    <property type="entry name" value="NPHP3-like_N"/>
</dbReference>
<name>A0A2B7WXQ0_9EURO</name>
<feature type="repeat" description="ANK" evidence="3">
    <location>
        <begin position="924"/>
        <end position="956"/>
    </location>
</feature>